<feature type="region of interest" description="Disordered" evidence="1">
    <location>
        <begin position="82"/>
        <end position="159"/>
    </location>
</feature>
<dbReference type="EMBL" id="HBJA01089587">
    <property type="protein sequence ID" value="CAE0819982.1"/>
    <property type="molecule type" value="Transcribed_RNA"/>
</dbReference>
<organism evidence="2">
    <name type="scientific">Eutreptiella gymnastica</name>
    <dbReference type="NCBI Taxonomy" id="73025"/>
    <lineage>
        <taxon>Eukaryota</taxon>
        <taxon>Discoba</taxon>
        <taxon>Euglenozoa</taxon>
        <taxon>Euglenida</taxon>
        <taxon>Spirocuta</taxon>
        <taxon>Euglenophyceae</taxon>
        <taxon>Eutreptiales</taxon>
        <taxon>Eutreptiaceae</taxon>
        <taxon>Eutreptiella</taxon>
    </lineage>
</organism>
<protein>
    <submittedName>
        <fullName evidence="2">Uncharacterized protein</fullName>
    </submittedName>
</protein>
<proteinExistence type="predicted"/>
<evidence type="ECO:0000256" key="1">
    <source>
        <dbReference type="SAM" id="MobiDB-lite"/>
    </source>
</evidence>
<accession>A0A7S4FZA1</accession>
<evidence type="ECO:0000313" key="2">
    <source>
        <dbReference type="EMBL" id="CAE0819982.1"/>
    </source>
</evidence>
<name>A0A7S4FZA1_9EUGL</name>
<sequence>MQQREQTGCAIWNGRGANWTHAASWSRHRARGRGHPKVLLDPEGSPVQHAFWIGRASLADVRHTLGIALASALASALARAPCPGTSTSCPVLGHPQRKDSPGHGPPPSVAKHQSQAVACGNGEVGGTREHHRKERRWTGGIKKARGGESIRFADVPDTQ</sequence>
<reference evidence="2" key="1">
    <citation type="submission" date="2021-01" db="EMBL/GenBank/DDBJ databases">
        <authorList>
            <person name="Corre E."/>
            <person name="Pelletier E."/>
            <person name="Niang G."/>
            <person name="Scheremetjew M."/>
            <person name="Finn R."/>
            <person name="Kale V."/>
            <person name="Holt S."/>
            <person name="Cochrane G."/>
            <person name="Meng A."/>
            <person name="Brown T."/>
            <person name="Cohen L."/>
        </authorList>
    </citation>
    <scope>NUCLEOTIDE SEQUENCE</scope>
    <source>
        <strain evidence="2">CCMP1594</strain>
    </source>
</reference>
<gene>
    <name evidence="2" type="ORF">EGYM00163_LOCUS31152</name>
</gene>
<dbReference type="AlphaFoldDB" id="A0A7S4FZA1"/>